<name>A0A7Y6KJ84_9ACTN</name>
<proteinExistence type="predicted"/>
<evidence type="ECO:0000313" key="2">
    <source>
        <dbReference type="EMBL" id="NUV32016.1"/>
    </source>
</evidence>
<gene>
    <name evidence="2" type="ORF">G6W59_27625</name>
</gene>
<dbReference type="Proteomes" id="UP000540128">
    <property type="component" value="Unassembled WGS sequence"/>
</dbReference>
<dbReference type="EMBL" id="JAANNT010000035">
    <property type="protein sequence ID" value="NUV32016.1"/>
    <property type="molecule type" value="Genomic_DNA"/>
</dbReference>
<organism evidence="2 3">
    <name type="scientific">Streptomyces odorifer</name>
    <dbReference type="NCBI Taxonomy" id="53450"/>
    <lineage>
        <taxon>Bacteria</taxon>
        <taxon>Bacillati</taxon>
        <taxon>Actinomycetota</taxon>
        <taxon>Actinomycetes</taxon>
        <taxon>Kitasatosporales</taxon>
        <taxon>Streptomycetaceae</taxon>
        <taxon>Streptomyces</taxon>
        <taxon>Streptomyces albidoflavus group</taxon>
    </lineage>
</organism>
<dbReference type="AlphaFoldDB" id="A0A7Y6KJ84"/>
<protein>
    <submittedName>
        <fullName evidence="2">Uncharacterized protein</fullName>
    </submittedName>
</protein>
<comment type="caution">
    <text evidence="2">The sequence shown here is derived from an EMBL/GenBank/DDBJ whole genome shotgun (WGS) entry which is preliminary data.</text>
</comment>
<evidence type="ECO:0000313" key="3">
    <source>
        <dbReference type="Proteomes" id="UP000540128"/>
    </source>
</evidence>
<keyword evidence="3" id="KW-1185">Reference proteome</keyword>
<sequence length="60" mass="6535">MTARDRLLAEELPTGTFGRGERSRRPAPRPWTPEEQAAHYAELAAALDEPPLRIVPGAAA</sequence>
<feature type="region of interest" description="Disordered" evidence="1">
    <location>
        <begin position="1"/>
        <end position="33"/>
    </location>
</feature>
<reference evidence="2 3" key="1">
    <citation type="submission" date="2020-03" db="EMBL/GenBank/DDBJ databases">
        <title>Complete genome sequence of sixteen Streptomyces strains facilitates identification of candidate genes involved in plant growth-promotion in grain legumes and cereals.</title>
        <authorList>
            <person name="Gopalakrishnan S."/>
            <person name="Thakur V."/>
            <person name="Saxena R."/>
            <person name="Vadlamudi S."/>
            <person name="Purohit S."/>
            <person name="Kumar V."/>
            <person name="Rathore A."/>
            <person name="Chitikineni A."/>
            <person name="Varshney R.K."/>
        </authorList>
    </citation>
    <scope>NUCLEOTIDE SEQUENCE [LARGE SCALE GENOMIC DNA]</scope>
    <source>
        <strain evidence="2 3">KAI-180</strain>
    </source>
</reference>
<accession>A0A7Y6KJ84</accession>
<dbReference type="RefSeq" id="WP_175508308.1">
    <property type="nucleotide sequence ID" value="NZ_JAANNT010000035.1"/>
</dbReference>
<evidence type="ECO:0000256" key="1">
    <source>
        <dbReference type="SAM" id="MobiDB-lite"/>
    </source>
</evidence>